<dbReference type="AlphaFoldDB" id="A0A7Y0LA64"/>
<gene>
    <name evidence="2" type="ORF">HII17_02685</name>
</gene>
<accession>A0A7Y0LA64</accession>
<dbReference type="Pfam" id="PF03562">
    <property type="entry name" value="MltA"/>
    <property type="match status" value="1"/>
</dbReference>
<reference evidence="2 3" key="1">
    <citation type="submission" date="2020-04" db="EMBL/GenBank/DDBJ databases">
        <title>Thalassotalea sp. M1531, isolated from the surface of marine red alga.</title>
        <authorList>
            <person name="Pang L."/>
            <person name="Lu D.-C."/>
        </authorList>
    </citation>
    <scope>NUCLEOTIDE SEQUENCE [LARGE SCALE GENOMIC DNA]</scope>
    <source>
        <strain evidence="2 3">M1531</strain>
    </source>
</reference>
<dbReference type="SUPFAM" id="SSF50685">
    <property type="entry name" value="Barwin-like endoglucanases"/>
    <property type="match status" value="1"/>
</dbReference>
<protein>
    <submittedName>
        <fullName evidence="2">Acetate--CoA ligase</fullName>
    </submittedName>
</protein>
<keyword evidence="2" id="KW-0436">Ligase</keyword>
<dbReference type="EMBL" id="JABBXH010000001">
    <property type="protein sequence ID" value="NMP30458.1"/>
    <property type="molecule type" value="Genomic_DNA"/>
</dbReference>
<proteinExistence type="predicted"/>
<evidence type="ECO:0000259" key="1">
    <source>
        <dbReference type="Pfam" id="PF03562"/>
    </source>
</evidence>
<dbReference type="Gene3D" id="2.40.40.10">
    <property type="entry name" value="RlpA-like domain"/>
    <property type="match status" value="1"/>
</dbReference>
<dbReference type="Proteomes" id="UP000568664">
    <property type="component" value="Unassembled WGS sequence"/>
</dbReference>
<dbReference type="GO" id="GO:0004553">
    <property type="term" value="F:hydrolase activity, hydrolyzing O-glycosyl compounds"/>
    <property type="evidence" value="ECO:0007669"/>
    <property type="project" value="InterPro"/>
</dbReference>
<dbReference type="InterPro" id="IPR036908">
    <property type="entry name" value="RlpA-like_sf"/>
</dbReference>
<sequence>MFSRLLIALIFVVVTQSYVFADAQFLKEQSPNFGQLSIFKGSELCAVSKATNQYLRQHKDDVKAVHAGKAIGNGISLGRVEQTLDFLCQIYQEDVRANRNSRLHDGAFLKANFEFIRWIPDKEKADEIARKSTNSVKSRMLNQIPNKQLFLTKYYAKLLDGSAVKTDHYSQALYQLPSDEQHFSLEQAELKKDQLTRFRYTRQEVMEGALLNKKLAKPLVWVTEEALHDVLLQGTGVLTVDGKIRYFNVHRNNGIDYDYAIGKREQKRYWYFAEVPSILGYGKELKNKIAIKPQVSLAGNVKQLGLGKLILVNYQLEKRSQAQLAILADEGGAFDDNLFQLDLLAGSYRGWGDYHQANKHIPDYADIWILLKKEE</sequence>
<evidence type="ECO:0000313" key="2">
    <source>
        <dbReference type="EMBL" id="NMP30458.1"/>
    </source>
</evidence>
<dbReference type="InterPro" id="IPR005300">
    <property type="entry name" value="MltA_B"/>
</dbReference>
<feature type="domain" description="Lytic transglycosylase MltA" evidence="1">
    <location>
        <begin position="151"/>
        <end position="263"/>
    </location>
</feature>
<keyword evidence="3" id="KW-1185">Reference proteome</keyword>
<organism evidence="2 3">
    <name type="scientific">Thalassotalea algicola</name>
    <dbReference type="NCBI Taxonomy" id="2716224"/>
    <lineage>
        <taxon>Bacteria</taxon>
        <taxon>Pseudomonadati</taxon>
        <taxon>Pseudomonadota</taxon>
        <taxon>Gammaproteobacteria</taxon>
        <taxon>Alteromonadales</taxon>
        <taxon>Colwelliaceae</taxon>
        <taxon>Thalassotalea</taxon>
    </lineage>
</organism>
<dbReference type="Gene3D" id="2.40.240.50">
    <property type="entry name" value="Barwin-like endoglucanases"/>
    <property type="match status" value="1"/>
</dbReference>
<evidence type="ECO:0000313" key="3">
    <source>
        <dbReference type="Proteomes" id="UP000568664"/>
    </source>
</evidence>
<dbReference type="GO" id="GO:0016874">
    <property type="term" value="F:ligase activity"/>
    <property type="evidence" value="ECO:0007669"/>
    <property type="project" value="UniProtKB-KW"/>
</dbReference>
<comment type="caution">
    <text evidence="2">The sequence shown here is derived from an EMBL/GenBank/DDBJ whole genome shotgun (WGS) entry which is preliminary data.</text>
</comment>
<name>A0A7Y0LA64_9GAMM</name>
<dbReference type="RefSeq" id="WP_169073763.1">
    <property type="nucleotide sequence ID" value="NZ_JABBXH010000001.1"/>
</dbReference>